<evidence type="ECO:0000313" key="2">
    <source>
        <dbReference type="EMBL" id="GAH61549.1"/>
    </source>
</evidence>
<feature type="transmembrane region" description="Helical" evidence="1">
    <location>
        <begin position="153"/>
        <end position="172"/>
    </location>
</feature>
<sequence length="204" mass="22508">KIKIKRKKFIALFLVFSLIAINCSTLKNIEKKREKRKKHGAVLLIKKKNSSQIRGELIVVKINQKTLLLLDSRTGTDVTIDIKDAKVITIVKKSNILLSAFMGIPIGASIGVLSQTLKHTGEAIGESKFLWSLSPFVFMYCLSYSFSHPSNELGIGGVVGALFGASVGAVAGKDKIIQIEGKSEIEKIKILEKLRKKARIPDYK</sequence>
<reference evidence="2" key="1">
    <citation type="journal article" date="2014" name="Front. Microbiol.">
        <title>High frequency of phylogenetically diverse reductive dehalogenase-homologous genes in deep subseafloor sedimentary metagenomes.</title>
        <authorList>
            <person name="Kawai M."/>
            <person name="Futagami T."/>
            <person name="Toyoda A."/>
            <person name="Takaki Y."/>
            <person name="Nishi S."/>
            <person name="Hori S."/>
            <person name="Arai W."/>
            <person name="Tsubouchi T."/>
            <person name="Morono Y."/>
            <person name="Uchiyama I."/>
            <person name="Ito T."/>
            <person name="Fujiyama A."/>
            <person name="Inagaki F."/>
            <person name="Takami H."/>
        </authorList>
    </citation>
    <scope>NUCLEOTIDE SEQUENCE</scope>
    <source>
        <strain evidence="2">Expedition CK06-06</strain>
    </source>
</reference>
<evidence type="ECO:0000256" key="1">
    <source>
        <dbReference type="SAM" id="Phobius"/>
    </source>
</evidence>
<comment type="caution">
    <text evidence="2">The sequence shown here is derived from an EMBL/GenBank/DDBJ whole genome shotgun (WGS) entry which is preliminary data.</text>
</comment>
<feature type="non-terminal residue" evidence="2">
    <location>
        <position position="1"/>
    </location>
</feature>
<keyword evidence="1" id="KW-1133">Transmembrane helix</keyword>
<keyword evidence="1" id="KW-0472">Membrane</keyword>
<keyword evidence="1" id="KW-0812">Transmembrane</keyword>
<name>X1I635_9ZZZZ</name>
<dbReference type="AlphaFoldDB" id="X1I635"/>
<dbReference type="EMBL" id="BARU01018991">
    <property type="protein sequence ID" value="GAH61549.1"/>
    <property type="molecule type" value="Genomic_DNA"/>
</dbReference>
<feature type="transmembrane region" description="Helical" evidence="1">
    <location>
        <begin position="96"/>
        <end position="117"/>
    </location>
</feature>
<accession>X1I635</accession>
<gene>
    <name evidence="2" type="ORF">S03H2_31331</name>
</gene>
<protein>
    <submittedName>
        <fullName evidence="2">Uncharacterized protein</fullName>
    </submittedName>
</protein>
<organism evidence="2">
    <name type="scientific">marine sediment metagenome</name>
    <dbReference type="NCBI Taxonomy" id="412755"/>
    <lineage>
        <taxon>unclassified sequences</taxon>
        <taxon>metagenomes</taxon>
        <taxon>ecological metagenomes</taxon>
    </lineage>
</organism>
<proteinExistence type="predicted"/>